<organism evidence="4 5">
    <name type="scientific">Pilimelia terevasa</name>
    <dbReference type="NCBI Taxonomy" id="53372"/>
    <lineage>
        <taxon>Bacteria</taxon>
        <taxon>Bacillati</taxon>
        <taxon>Actinomycetota</taxon>
        <taxon>Actinomycetes</taxon>
        <taxon>Micromonosporales</taxon>
        <taxon>Micromonosporaceae</taxon>
        <taxon>Pilimelia</taxon>
    </lineage>
</organism>
<proteinExistence type="predicted"/>
<dbReference type="AlphaFoldDB" id="A0A8J3BNR6"/>
<dbReference type="InterPro" id="IPR050595">
    <property type="entry name" value="Bact_response_regulator"/>
</dbReference>
<keyword evidence="5" id="KW-1185">Reference proteome</keyword>
<gene>
    <name evidence="4" type="ORF">GCM10010124_29410</name>
</gene>
<name>A0A8J3BNR6_9ACTN</name>
<accession>A0A8J3BNR6</accession>
<dbReference type="PROSITE" id="PS50110">
    <property type="entry name" value="RESPONSE_REGULATORY"/>
    <property type="match status" value="1"/>
</dbReference>
<evidence type="ECO:0000256" key="2">
    <source>
        <dbReference type="PROSITE-ProRule" id="PRU00169"/>
    </source>
</evidence>
<dbReference type="GO" id="GO:0000160">
    <property type="term" value="P:phosphorelay signal transduction system"/>
    <property type="evidence" value="ECO:0007669"/>
    <property type="project" value="InterPro"/>
</dbReference>
<evidence type="ECO:0000313" key="5">
    <source>
        <dbReference type="Proteomes" id="UP000662200"/>
    </source>
</evidence>
<reference evidence="4" key="2">
    <citation type="submission" date="2020-09" db="EMBL/GenBank/DDBJ databases">
        <authorList>
            <person name="Sun Q."/>
            <person name="Ohkuma M."/>
        </authorList>
    </citation>
    <scope>NUCLEOTIDE SEQUENCE</scope>
    <source>
        <strain evidence="4">JCM 3091</strain>
    </source>
</reference>
<keyword evidence="1 2" id="KW-0597">Phosphoprotein</keyword>
<dbReference type="Proteomes" id="UP000662200">
    <property type="component" value="Unassembled WGS sequence"/>
</dbReference>
<evidence type="ECO:0000313" key="4">
    <source>
        <dbReference type="EMBL" id="GGK34873.1"/>
    </source>
</evidence>
<dbReference type="PANTHER" id="PTHR44591:SF3">
    <property type="entry name" value="RESPONSE REGULATORY DOMAIN-CONTAINING PROTEIN"/>
    <property type="match status" value="1"/>
</dbReference>
<dbReference type="InterPro" id="IPR011006">
    <property type="entry name" value="CheY-like_superfamily"/>
</dbReference>
<sequence>MTPTILVIDDEQDNRDLVTWNLGRAGYRVRQAGSGRAALREVTAHPIDAVLLDIRLPDMDGLDLCRQLRANPETRDLPIMIVSAYADCDSLAAGYEAGADDYLTKPYLRGELLPRVLRLLRTAPVLAPVGAVSAAVRAVNRLP</sequence>
<dbReference type="Gene3D" id="3.40.50.2300">
    <property type="match status" value="1"/>
</dbReference>
<dbReference type="InterPro" id="IPR001789">
    <property type="entry name" value="Sig_transdc_resp-reg_receiver"/>
</dbReference>
<dbReference type="Pfam" id="PF00072">
    <property type="entry name" value="Response_reg"/>
    <property type="match status" value="1"/>
</dbReference>
<evidence type="ECO:0000259" key="3">
    <source>
        <dbReference type="PROSITE" id="PS50110"/>
    </source>
</evidence>
<dbReference type="PANTHER" id="PTHR44591">
    <property type="entry name" value="STRESS RESPONSE REGULATOR PROTEIN 1"/>
    <property type="match status" value="1"/>
</dbReference>
<dbReference type="EMBL" id="BMQC01000010">
    <property type="protein sequence ID" value="GGK34873.1"/>
    <property type="molecule type" value="Genomic_DNA"/>
</dbReference>
<comment type="caution">
    <text evidence="4">The sequence shown here is derived from an EMBL/GenBank/DDBJ whole genome shotgun (WGS) entry which is preliminary data.</text>
</comment>
<dbReference type="SUPFAM" id="SSF52172">
    <property type="entry name" value="CheY-like"/>
    <property type="match status" value="1"/>
</dbReference>
<evidence type="ECO:0000256" key="1">
    <source>
        <dbReference type="ARBA" id="ARBA00022553"/>
    </source>
</evidence>
<feature type="domain" description="Response regulatory" evidence="3">
    <location>
        <begin position="4"/>
        <end position="120"/>
    </location>
</feature>
<reference evidence="4" key="1">
    <citation type="journal article" date="2014" name="Int. J. Syst. Evol. Microbiol.">
        <title>Complete genome sequence of Corynebacterium casei LMG S-19264T (=DSM 44701T), isolated from a smear-ripened cheese.</title>
        <authorList>
            <consortium name="US DOE Joint Genome Institute (JGI-PGF)"/>
            <person name="Walter F."/>
            <person name="Albersmeier A."/>
            <person name="Kalinowski J."/>
            <person name="Ruckert C."/>
        </authorList>
    </citation>
    <scope>NUCLEOTIDE SEQUENCE</scope>
    <source>
        <strain evidence="4">JCM 3091</strain>
    </source>
</reference>
<feature type="modified residue" description="4-aspartylphosphate" evidence="2">
    <location>
        <position position="53"/>
    </location>
</feature>
<dbReference type="SMART" id="SM00448">
    <property type="entry name" value="REC"/>
    <property type="match status" value="1"/>
</dbReference>
<protein>
    <recommendedName>
        <fullName evidence="3">Response regulatory domain-containing protein</fullName>
    </recommendedName>
</protein>